<evidence type="ECO:0000313" key="4">
    <source>
        <dbReference type="Proteomes" id="UP000515163"/>
    </source>
</evidence>
<sequence>MADEVKKKEVCDEELDDLLDSALSDFDKPAVPPTKKANSEALDERKTNDETTDQKASGTATHSADNMTPSSTTTGADNTMPSEDELSKIFATSFADAAADLEKAMKNMGGDYDQDFVSHLNKLAESAKTAAVQEHPEAMGAFEENLAKTMSDMAQNTKDLENCGPDLLGDDLLKAMSGMGVDGSGEFDMMPLMQGMMKNLLSKEILYPSLKELNEKYPEWLESNKSKHSSEDHGRFTRQYQFVGQLCQEYESEKPDDTDEVSKKRFEKIMELMQKMQECGQPPEELVGQNIAGPFPPEMPAGMPEMPADLQDQCKVS</sequence>
<dbReference type="PANTHER" id="PTHR12774:SF2">
    <property type="entry name" value="PEROXISOMAL BIOGENESIS FACTOR 19"/>
    <property type="match status" value="1"/>
</dbReference>
<dbReference type="Pfam" id="PF04614">
    <property type="entry name" value="Pex19"/>
    <property type="match status" value="1"/>
</dbReference>
<dbReference type="InParanoid" id="A0A6P8HUJ7"/>
<gene>
    <name evidence="5" type="primary">LOC116295306</name>
</gene>
<dbReference type="OrthoDB" id="21292at2759"/>
<dbReference type="PANTHER" id="PTHR12774">
    <property type="entry name" value="PEROXISOMAL BIOGENESIS FACTOR 19"/>
    <property type="match status" value="1"/>
</dbReference>
<evidence type="ECO:0000256" key="1">
    <source>
        <dbReference type="ARBA" id="ARBA00006326"/>
    </source>
</evidence>
<feature type="region of interest" description="Disordered" evidence="3">
    <location>
        <begin position="278"/>
        <end position="317"/>
    </location>
</feature>
<evidence type="ECO:0000256" key="2">
    <source>
        <dbReference type="ARBA" id="ARBA00029688"/>
    </source>
</evidence>
<keyword evidence="4" id="KW-1185">Reference proteome</keyword>
<dbReference type="InterPro" id="IPR038322">
    <property type="entry name" value="Pex19_C_sf"/>
</dbReference>
<protein>
    <recommendedName>
        <fullName evidence="2">Peroxin-19</fullName>
    </recommendedName>
</protein>
<dbReference type="InterPro" id="IPR006708">
    <property type="entry name" value="Pex19"/>
</dbReference>
<dbReference type="FunCoup" id="A0A6P8HUJ7">
    <property type="interactions" value="1544"/>
</dbReference>
<accession>A0A6P8HUJ7</accession>
<name>A0A6P8HUJ7_ACTTE</name>
<dbReference type="GO" id="GO:0045046">
    <property type="term" value="P:protein import into peroxisome membrane"/>
    <property type="evidence" value="ECO:0007669"/>
    <property type="project" value="TreeGrafter"/>
</dbReference>
<dbReference type="AlphaFoldDB" id="A0A6P8HUJ7"/>
<comment type="similarity">
    <text evidence="1">Belongs to the peroxin-19 family.</text>
</comment>
<feature type="compositionally biased region" description="Basic and acidic residues" evidence="3">
    <location>
        <begin position="42"/>
        <end position="53"/>
    </location>
</feature>
<dbReference type="GO" id="GO:0033328">
    <property type="term" value="F:peroxisome membrane targeting sequence binding"/>
    <property type="evidence" value="ECO:0007669"/>
    <property type="project" value="TreeGrafter"/>
</dbReference>
<dbReference type="GO" id="GO:0005778">
    <property type="term" value="C:peroxisomal membrane"/>
    <property type="evidence" value="ECO:0007669"/>
    <property type="project" value="TreeGrafter"/>
</dbReference>
<evidence type="ECO:0000256" key="3">
    <source>
        <dbReference type="SAM" id="MobiDB-lite"/>
    </source>
</evidence>
<dbReference type="GeneID" id="116295306"/>
<feature type="region of interest" description="Disordered" evidence="3">
    <location>
        <begin position="22"/>
        <end position="81"/>
    </location>
</feature>
<dbReference type="RefSeq" id="XP_031558948.1">
    <property type="nucleotide sequence ID" value="XM_031703088.1"/>
</dbReference>
<dbReference type="KEGG" id="aten:116295306"/>
<reference evidence="5" key="1">
    <citation type="submission" date="2025-08" db="UniProtKB">
        <authorList>
            <consortium name="RefSeq"/>
        </authorList>
    </citation>
    <scope>IDENTIFICATION</scope>
    <source>
        <tissue evidence="5">Tentacle</tissue>
    </source>
</reference>
<organism evidence="4 5">
    <name type="scientific">Actinia tenebrosa</name>
    <name type="common">Australian red waratah sea anemone</name>
    <dbReference type="NCBI Taxonomy" id="6105"/>
    <lineage>
        <taxon>Eukaryota</taxon>
        <taxon>Metazoa</taxon>
        <taxon>Cnidaria</taxon>
        <taxon>Anthozoa</taxon>
        <taxon>Hexacorallia</taxon>
        <taxon>Actiniaria</taxon>
        <taxon>Actiniidae</taxon>
        <taxon>Actinia</taxon>
    </lineage>
</organism>
<feature type="compositionally biased region" description="Polar residues" evidence="3">
    <location>
        <begin position="54"/>
        <end position="81"/>
    </location>
</feature>
<evidence type="ECO:0000313" key="5">
    <source>
        <dbReference type="RefSeq" id="XP_031558948.1"/>
    </source>
</evidence>
<proteinExistence type="inferred from homology"/>
<dbReference type="Proteomes" id="UP000515163">
    <property type="component" value="Unplaced"/>
</dbReference>
<dbReference type="Gene3D" id="1.20.120.900">
    <property type="entry name" value="Pex19, mPTS binding domain"/>
    <property type="match status" value="1"/>
</dbReference>